<dbReference type="InterPro" id="IPR043130">
    <property type="entry name" value="CDP-OH_PTrfase_TM_dom"/>
</dbReference>
<evidence type="ECO:0000256" key="2">
    <source>
        <dbReference type="ARBA" id="ARBA00004141"/>
    </source>
</evidence>
<evidence type="ECO:0000256" key="7">
    <source>
        <dbReference type="ARBA" id="ARBA00022516"/>
    </source>
</evidence>
<evidence type="ECO:0000256" key="12">
    <source>
        <dbReference type="ARBA" id="ARBA00023136"/>
    </source>
</evidence>
<evidence type="ECO:0000256" key="11">
    <source>
        <dbReference type="ARBA" id="ARBA00023098"/>
    </source>
</evidence>
<evidence type="ECO:0000256" key="15">
    <source>
        <dbReference type="ARBA" id="ARBA00048586"/>
    </source>
</evidence>
<dbReference type="GO" id="GO:0006655">
    <property type="term" value="P:phosphatidylglycerol biosynthetic process"/>
    <property type="evidence" value="ECO:0007669"/>
    <property type="project" value="UniProtKB-UniPathway"/>
</dbReference>
<keyword evidence="13" id="KW-0594">Phospholipid biosynthesis</keyword>
<comment type="subcellular location">
    <subcellularLocation>
        <location evidence="2">Membrane</location>
        <topology evidence="2">Multi-pass membrane protein</topology>
    </subcellularLocation>
</comment>
<accession>A0A1M6MQ80</accession>
<dbReference type="PROSITE" id="PS00379">
    <property type="entry name" value="CDP_ALCOHOL_P_TRANSF"/>
    <property type="match status" value="1"/>
</dbReference>
<feature type="transmembrane region" description="Helical" evidence="18">
    <location>
        <begin position="71"/>
        <end position="96"/>
    </location>
</feature>
<keyword evidence="12 18" id="KW-0472">Membrane</keyword>
<dbReference type="EC" id="2.7.8.5" evidence="5 16"/>
<name>A0A1M6MQ80_9CLOT</name>
<evidence type="ECO:0000256" key="3">
    <source>
        <dbReference type="ARBA" id="ARBA00005042"/>
    </source>
</evidence>
<dbReference type="InterPro" id="IPR004570">
    <property type="entry name" value="Phosphatidylglycerol_P_synth"/>
</dbReference>
<dbReference type="EMBL" id="FRAD01000008">
    <property type="protein sequence ID" value="SHJ85631.1"/>
    <property type="molecule type" value="Genomic_DNA"/>
</dbReference>
<dbReference type="OrthoDB" id="9796672at2"/>
<organism evidence="19 20">
    <name type="scientific">Hathewaya proteolytica DSM 3090</name>
    <dbReference type="NCBI Taxonomy" id="1121331"/>
    <lineage>
        <taxon>Bacteria</taxon>
        <taxon>Bacillati</taxon>
        <taxon>Bacillota</taxon>
        <taxon>Clostridia</taxon>
        <taxon>Eubacteriales</taxon>
        <taxon>Clostridiaceae</taxon>
        <taxon>Hathewaya</taxon>
    </lineage>
</organism>
<feature type="transmembrane region" description="Helical" evidence="18">
    <location>
        <begin position="141"/>
        <end position="161"/>
    </location>
</feature>
<evidence type="ECO:0000256" key="4">
    <source>
        <dbReference type="ARBA" id="ARBA00010441"/>
    </source>
</evidence>
<keyword evidence="20" id="KW-1185">Reference proteome</keyword>
<feature type="transmembrane region" description="Helical" evidence="18">
    <location>
        <begin position="117"/>
        <end position="135"/>
    </location>
</feature>
<comment type="catalytic activity">
    <reaction evidence="15">
        <text>a CDP-1,2-diacyl-sn-glycerol + sn-glycerol 3-phosphate = a 1,2-diacyl-sn-glycero-3-phospho-(1'-sn-glycero-3'-phosphate) + CMP + H(+)</text>
        <dbReference type="Rhea" id="RHEA:12593"/>
        <dbReference type="ChEBI" id="CHEBI:15378"/>
        <dbReference type="ChEBI" id="CHEBI:57597"/>
        <dbReference type="ChEBI" id="CHEBI:58332"/>
        <dbReference type="ChEBI" id="CHEBI:60110"/>
        <dbReference type="ChEBI" id="CHEBI:60377"/>
        <dbReference type="EC" id="2.7.8.5"/>
    </reaction>
</comment>
<evidence type="ECO:0000256" key="14">
    <source>
        <dbReference type="ARBA" id="ARBA00023264"/>
    </source>
</evidence>
<dbReference type="STRING" id="1121331.SAMN02745248_01109"/>
<reference evidence="19 20" key="1">
    <citation type="submission" date="2016-11" db="EMBL/GenBank/DDBJ databases">
        <authorList>
            <person name="Jaros S."/>
            <person name="Januszkiewicz K."/>
            <person name="Wedrychowicz H."/>
        </authorList>
    </citation>
    <scope>NUCLEOTIDE SEQUENCE [LARGE SCALE GENOMIC DNA]</scope>
    <source>
        <strain evidence="19 20">DSM 3090</strain>
    </source>
</reference>
<keyword evidence="11" id="KW-0443">Lipid metabolism</keyword>
<dbReference type="UniPathway" id="UPA00084">
    <property type="reaction ID" value="UER00503"/>
</dbReference>
<evidence type="ECO:0000256" key="5">
    <source>
        <dbReference type="ARBA" id="ARBA00013170"/>
    </source>
</evidence>
<comment type="function">
    <text evidence="1">This protein catalyzes the committed step to the synthesis of the acidic phospholipids.</text>
</comment>
<dbReference type="Pfam" id="PF01066">
    <property type="entry name" value="CDP-OH_P_transf"/>
    <property type="match status" value="1"/>
</dbReference>
<keyword evidence="8 17" id="KW-0808">Transferase</keyword>
<evidence type="ECO:0000256" key="6">
    <source>
        <dbReference type="ARBA" id="ARBA00014944"/>
    </source>
</evidence>
<evidence type="ECO:0000256" key="8">
    <source>
        <dbReference type="ARBA" id="ARBA00022679"/>
    </source>
</evidence>
<gene>
    <name evidence="19" type="ORF">SAMN02745248_01109</name>
</gene>
<keyword evidence="14" id="KW-1208">Phospholipid metabolism</keyword>
<evidence type="ECO:0000313" key="20">
    <source>
        <dbReference type="Proteomes" id="UP000183952"/>
    </source>
</evidence>
<feature type="transmembrane region" description="Helical" evidence="18">
    <location>
        <begin position="30"/>
        <end position="51"/>
    </location>
</feature>
<feature type="transmembrane region" description="Helical" evidence="18">
    <location>
        <begin position="6"/>
        <end position="23"/>
    </location>
</feature>
<dbReference type="PIRSF" id="PIRSF000847">
    <property type="entry name" value="Phos_ph_gly_syn"/>
    <property type="match status" value="1"/>
</dbReference>
<dbReference type="PANTHER" id="PTHR14269:SF62">
    <property type="entry name" value="CDP-DIACYLGLYCEROL--GLYCEROL-3-PHOSPHATE 3-PHOSPHATIDYLTRANSFERASE 1, CHLOROPLASTIC"/>
    <property type="match status" value="1"/>
</dbReference>
<dbReference type="Proteomes" id="UP000183952">
    <property type="component" value="Unassembled WGS sequence"/>
</dbReference>
<keyword evidence="7" id="KW-0444">Lipid biosynthesis</keyword>
<evidence type="ECO:0000256" key="16">
    <source>
        <dbReference type="NCBIfam" id="TIGR00560"/>
    </source>
</evidence>
<dbReference type="AlphaFoldDB" id="A0A1M6MQ80"/>
<evidence type="ECO:0000256" key="18">
    <source>
        <dbReference type="SAM" id="Phobius"/>
    </source>
</evidence>
<dbReference type="GO" id="GO:0008444">
    <property type="term" value="F:CDP-diacylglycerol-glycerol-3-phosphate 3-phosphatidyltransferase activity"/>
    <property type="evidence" value="ECO:0007669"/>
    <property type="project" value="UniProtKB-UniRule"/>
</dbReference>
<dbReference type="InterPro" id="IPR000462">
    <property type="entry name" value="CDP-OH_P_trans"/>
</dbReference>
<evidence type="ECO:0000256" key="9">
    <source>
        <dbReference type="ARBA" id="ARBA00022692"/>
    </source>
</evidence>
<protein>
    <recommendedName>
        <fullName evidence="6 16">CDP-diacylglycerol--glycerol-3-phosphate 3-phosphatidyltransferase</fullName>
        <ecNumber evidence="5 16">2.7.8.5</ecNumber>
    </recommendedName>
</protein>
<keyword evidence="10 18" id="KW-1133">Transmembrane helix</keyword>
<dbReference type="Gene3D" id="1.20.120.1760">
    <property type="match status" value="1"/>
</dbReference>
<dbReference type="InterPro" id="IPR050324">
    <property type="entry name" value="CDP-alcohol_PTase-I"/>
</dbReference>
<dbReference type="InterPro" id="IPR048254">
    <property type="entry name" value="CDP_ALCOHOL_P_TRANSF_CS"/>
</dbReference>
<evidence type="ECO:0000256" key="10">
    <source>
        <dbReference type="ARBA" id="ARBA00022989"/>
    </source>
</evidence>
<evidence type="ECO:0000256" key="17">
    <source>
        <dbReference type="RuleBase" id="RU003750"/>
    </source>
</evidence>
<dbReference type="GO" id="GO:0016020">
    <property type="term" value="C:membrane"/>
    <property type="evidence" value="ECO:0007669"/>
    <property type="project" value="UniProtKB-SubCell"/>
</dbReference>
<dbReference type="NCBIfam" id="TIGR00560">
    <property type="entry name" value="pgsA"/>
    <property type="match status" value="1"/>
</dbReference>
<comment type="similarity">
    <text evidence="4 17">Belongs to the CDP-alcohol phosphatidyltransferase class-I family.</text>
</comment>
<dbReference type="PANTHER" id="PTHR14269">
    <property type="entry name" value="CDP-DIACYLGLYCEROL--GLYCEROL-3-PHOSPHATE 3-PHOSPHATIDYLTRANSFERASE-RELATED"/>
    <property type="match status" value="1"/>
</dbReference>
<proteinExistence type="inferred from homology"/>
<evidence type="ECO:0000256" key="1">
    <source>
        <dbReference type="ARBA" id="ARBA00003973"/>
    </source>
</evidence>
<evidence type="ECO:0000256" key="13">
    <source>
        <dbReference type="ARBA" id="ARBA00023209"/>
    </source>
</evidence>
<evidence type="ECO:0000313" key="19">
    <source>
        <dbReference type="EMBL" id="SHJ85631.1"/>
    </source>
</evidence>
<keyword evidence="9 18" id="KW-0812">Transmembrane</keyword>
<sequence length="172" mass="19545">MNMPNILTLIRLLLIPLFLLVFFSNAEHSLILSIVIFIISGITDILDGYLARKHNLITKLGTVLDPLADKLMLLTVLISLTIKKVIPNCVPIIILIKESIMIMGGILLYKKNTVIPSNIFGKLSTFFFYIAIVTLCFHRIMGIYMLYCCVISSIIAFISYVQNYIKFKKQKK</sequence>
<comment type="pathway">
    <text evidence="3">Phospholipid metabolism; phosphatidylglycerol biosynthesis; phosphatidylglycerol from CDP-diacylglycerol: step 1/2.</text>
</comment>